<name>A0A382HJI4_9ZZZZ</name>
<reference evidence="1" key="1">
    <citation type="submission" date="2018-05" db="EMBL/GenBank/DDBJ databases">
        <authorList>
            <person name="Lanie J.A."/>
            <person name="Ng W.-L."/>
            <person name="Kazmierczak K.M."/>
            <person name="Andrzejewski T.M."/>
            <person name="Davidsen T.M."/>
            <person name="Wayne K.J."/>
            <person name="Tettelin H."/>
            <person name="Glass J.I."/>
            <person name="Rusch D."/>
            <person name="Podicherti R."/>
            <person name="Tsui H.-C.T."/>
            <person name="Winkler M.E."/>
        </authorList>
    </citation>
    <scope>NUCLEOTIDE SEQUENCE</scope>
</reference>
<sequence>VVQQMMEAVLKSAELGEPTQLKT</sequence>
<dbReference type="EMBL" id="UINC01061659">
    <property type="protein sequence ID" value="SVB87468.1"/>
    <property type="molecule type" value="Genomic_DNA"/>
</dbReference>
<organism evidence="1">
    <name type="scientific">marine metagenome</name>
    <dbReference type="NCBI Taxonomy" id="408172"/>
    <lineage>
        <taxon>unclassified sequences</taxon>
        <taxon>metagenomes</taxon>
        <taxon>ecological metagenomes</taxon>
    </lineage>
</organism>
<evidence type="ECO:0000313" key="1">
    <source>
        <dbReference type="EMBL" id="SVB87468.1"/>
    </source>
</evidence>
<gene>
    <name evidence="1" type="ORF">METZ01_LOCUS240322</name>
</gene>
<feature type="non-terminal residue" evidence="1">
    <location>
        <position position="1"/>
    </location>
</feature>
<accession>A0A382HJI4</accession>
<proteinExistence type="predicted"/>
<dbReference type="AlphaFoldDB" id="A0A382HJI4"/>
<protein>
    <submittedName>
        <fullName evidence="1">Uncharacterized protein</fullName>
    </submittedName>
</protein>